<feature type="transmembrane region" description="Helical" evidence="1">
    <location>
        <begin position="33"/>
        <end position="51"/>
    </location>
</feature>
<keyword evidence="1" id="KW-0812">Transmembrane</keyword>
<reference evidence="3" key="2">
    <citation type="submission" date="2019-06" db="EMBL/GenBank/DDBJ databases">
        <title>Co-occurence of chitin degradation, pigmentation and bioactivity in marine Pseudoalteromonas.</title>
        <authorList>
            <person name="Sonnenschein E.C."/>
            <person name="Bech P.K."/>
        </authorList>
    </citation>
    <scope>NUCLEOTIDE SEQUENCE [LARGE SCALE GENOMIC DNA]</scope>
    <source>
        <strain evidence="3">S2599</strain>
    </source>
</reference>
<dbReference type="OrthoDB" id="9814303at2"/>
<keyword evidence="1" id="KW-0472">Membrane</keyword>
<sequence>MLTYLNGIVCFIPALAPILGAWLTVQFSWQSNFVFMALWAVIGITATLMLYHETRPADSHYQGHLLDLRRFMPIIRSPIFT</sequence>
<feature type="transmembrane region" description="Helical" evidence="1">
    <location>
        <begin position="7"/>
        <end position="27"/>
    </location>
</feature>
<proteinExistence type="predicted"/>
<gene>
    <name evidence="2" type="ORF">CWB98_24055</name>
</gene>
<feature type="non-terminal residue" evidence="2">
    <location>
        <position position="1"/>
    </location>
</feature>
<evidence type="ECO:0000313" key="2">
    <source>
        <dbReference type="EMBL" id="TMP26928.1"/>
    </source>
</evidence>
<feature type="non-terminal residue" evidence="2">
    <location>
        <position position="81"/>
    </location>
</feature>
<dbReference type="Proteomes" id="UP000306719">
    <property type="component" value="Unassembled WGS sequence"/>
</dbReference>
<dbReference type="EMBL" id="PNCJ01000204">
    <property type="protein sequence ID" value="TMP26928.1"/>
    <property type="molecule type" value="Genomic_DNA"/>
</dbReference>
<dbReference type="AlphaFoldDB" id="A0A5S3WJ76"/>
<dbReference type="InterPro" id="IPR036259">
    <property type="entry name" value="MFS_trans_sf"/>
</dbReference>
<accession>A0A5S3WJ76</accession>
<evidence type="ECO:0000256" key="1">
    <source>
        <dbReference type="SAM" id="Phobius"/>
    </source>
</evidence>
<comment type="caution">
    <text evidence="2">The sequence shown here is derived from an EMBL/GenBank/DDBJ whole genome shotgun (WGS) entry which is preliminary data.</text>
</comment>
<keyword evidence="1" id="KW-1133">Transmembrane helix</keyword>
<reference evidence="2 3" key="1">
    <citation type="submission" date="2018-01" db="EMBL/GenBank/DDBJ databases">
        <authorList>
            <person name="Paulsen S."/>
            <person name="Gram L.K."/>
        </authorList>
    </citation>
    <scope>NUCLEOTIDE SEQUENCE [LARGE SCALE GENOMIC DNA]</scope>
    <source>
        <strain evidence="2 3">S2599</strain>
    </source>
</reference>
<dbReference type="Gene3D" id="1.20.1720.10">
    <property type="entry name" value="Multidrug resistance protein D"/>
    <property type="match status" value="1"/>
</dbReference>
<dbReference type="SUPFAM" id="SSF103473">
    <property type="entry name" value="MFS general substrate transporter"/>
    <property type="match status" value="1"/>
</dbReference>
<protein>
    <submittedName>
        <fullName evidence="2">Bcr/CflA family drug resistance efflux transporter</fullName>
    </submittedName>
</protein>
<name>A0A5S3WJ76_9GAMM</name>
<evidence type="ECO:0000313" key="3">
    <source>
        <dbReference type="Proteomes" id="UP000306719"/>
    </source>
</evidence>
<organism evidence="2 3">
    <name type="scientific">Pseudoalteromonas rubra</name>
    <dbReference type="NCBI Taxonomy" id="43658"/>
    <lineage>
        <taxon>Bacteria</taxon>
        <taxon>Pseudomonadati</taxon>
        <taxon>Pseudomonadota</taxon>
        <taxon>Gammaproteobacteria</taxon>
        <taxon>Alteromonadales</taxon>
        <taxon>Pseudoalteromonadaceae</taxon>
        <taxon>Pseudoalteromonas</taxon>
    </lineage>
</organism>